<feature type="chain" id="PRO_5043410199" evidence="1">
    <location>
        <begin position="21"/>
        <end position="648"/>
    </location>
</feature>
<dbReference type="PROSITE" id="PS51257">
    <property type="entry name" value="PROKAR_LIPOPROTEIN"/>
    <property type="match status" value="1"/>
</dbReference>
<keyword evidence="3" id="KW-1185">Reference proteome</keyword>
<evidence type="ECO:0000256" key="1">
    <source>
        <dbReference type="SAM" id="SignalP"/>
    </source>
</evidence>
<dbReference type="Gene3D" id="2.60.40.2710">
    <property type="match status" value="1"/>
</dbReference>
<dbReference type="AlphaFoldDB" id="A0AAX1NCX3"/>
<accession>A0AAX1NCX3</accession>
<dbReference type="Proteomes" id="UP000678679">
    <property type="component" value="Chromosome 2"/>
</dbReference>
<dbReference type="EMBL" id="CP076133">
    <property type="protein sequence ID" value="QWG05072.1"/>
    <property type="molecule type" value="Genomic_DNA"/>
</dbReference>
<gene>
    <name evidence="2" type="ORF">KMW28_21855</name>
</gene>
<organism evidence="2 3">
    <name type="scientific">Flammeovirga yaeyamensis</name>
    <dbReference type="NCBI Taxonomy" id="367791"/>
    <lineage>
        <taxon>Bacteria</taxon>
        <taxon>Pseudomonadati</taxon>
        <taxon>Bacteroidota</taxon>
        <taxon>Cytophagia</taxon>
        <taxon>Cytophagales</taxon>
        <taxon>Flammeovirgaceae</taxon>
        <taxon>Flammeovirga</taxon>
    </lineage>
</organism>
<keyword evidence="1" id="KW-0732">Signal</keyword>
<dbReference type="KEGG" id="fya:KMW28_21855"/>
<sequence length="648" mass="72531">MKNKLLHISFYISFIALFFACDKDLEAPDHIKDLETQTPTNLNYEQVDIGYVDTIFVSAPTWEGTSYVRFFLDSVSSDLEDFDYEQFQNLIQVDNETGEIILTSTANIALDKQALGHYFLRMRMDYLGGSVYQDSASIIQLMDLPFVFNYSDAPEAVAFSKEGIFATPVLENFDGIKVLDITYSPEIEGVSIDTLGQLTKTGTVTPVGEYTISLEVETDKGPKSLADVYTFTLNPIAIDIEYEDALVDFMKVGEIATPKISTEEDIDLSEITYSITDSRGNPETGDIVIDPKTGVISKVGFNVPNGTTSYHITLATPIGDLLVENAFVMTVGNKPEITYRGEGQSGNVLQLAKLTPWTPMKATITSEDVTENPVYKLSNIPFEGISINPTTGAITVAENSNVADGEYPISVTVDIMLDGEVFPIDFEVFIIQVSTTWEEHFFTDFEFAANAQSKFKIDSDNQYGLRSQEYGDYHFRRNDNGVKLEWVAGKIEKFGKTVTKTAMSNVFVWNDNVDRGRSGLIKNIDVESDWRQLEVSFTEQYNNQTPVFTRHVQFGYDNDPTKVYDKNDWTEFEGLTWSSTTNWPSNPDDLKERNVINVSLGNDNLHANQQLNILTMIEVTEKAAGVSIAWGLDEYLVKVAKTADAIYE</sequence>
<name>A0AAX1NCX3_9BACT</name>
<protein>
    <submittedName>
        <fullName evidence="2">Ig domain-containing protein</fullName>
    </submittedName>
</protein>
<proteinExistence type="predicted"/>
<evidence type="ECO:0000313" key="3">
    <source>
        <dbReference type="Proteomes" id="UP000678679"/>
    </source>
</evidence>
<evidence type="ECO:0000313" key="2">
    <source>
        <dbReference type="EMBL" id="QWG05072.1"/>
    </source>
</evidence>
<feature type="signal peptide" evidence="1">
    <location>
        <begin position="1"/>
        <end position="20"/>
    </location>
</feature>
<reference evidence="2 3" key="1">
    <citation type="submission" date="2021-05" db="EMBL/GenBank/DDBJ databases">
        <title>Comparative genomic studies on the polysaccharide-degrading batcterial strains of the Flammeovirga genus.</title>
        <authorList>
            <person name="Zewei F."/>
            <person name="Zheng Z."/>
            <person name="Yu L."/>
            <person name="Ruyue G."/>
            <person name="Yanhong M."/>
            <person name="Yuanyuan C."/>
            <person name="Jingyan G."/>
            <person name="Wenjun H."/>
        </authorList>
    </citation>
    <scope>NUCLEOTIDE SEQUENCE [LARGE SCALE GENOMIC DNA]</scope>
    <source>
        <strain evidence="2 3">NBRC:100898</strain>
    </source>
</reference>
<dbReference type="RefSeq" id="WP_169662250.1">
    <property type="nucleotide sequence ID" value="NZ_CP076133.1"/>
</dbReference>